<dbReference type="Pfam" id="PF13577">
    <property type="entry name" value="SnoaL_4"/>
    <property type="match status" value="1"/>
</dbReference>
<sequence length="150" mass="16464">MADRTAIIDTVTSLFWSSDHNDWARLTAVFADSVRLDYTALQGGEPADLAPADIVAGWRPLFEALDARQHLVANHLVTITGDTAVVTAAFQATHQWRGQTWTLGGDYRFHLTRRAGRWAIDAMTMTPSWETGNPELASAALAAARDEQGR</sequence>
<dbReference type="SUPFAM" id="SSF54427">
    <property type="entry name" value="NTF2-like"/>
    <property type="match status" value="1"/>
</dbReference>
<feature type="domain" description="SnoaL-like" evidence="1">
    <location>
        <begin position="2"/>
        <end position="123"/>
    </location>
</feature>
<dbReference type="InterPro" id="IPR037401">
    <property type="entry name" value="SnoaL-like"/>
</dbReference>
<reference evidence="2 3" key="2">
    <citation type="journal article" date="2010" name="Stand. Genomic Sci.">
        <title>Complete genome sequence of Xylanimonas cellulosilytica type strain (XIL07).</title>
        <authorList>
            <person name="Foster B."/>
            <person name="Pukall R."/>
            <person name="Abt B."/>
            <person name="Nolan M."/>
            <person name="Glavina Del Rio T."/>
            <person name="Chen F."/>
            <person name="Lucas S."/>
            <person name="Tice H."/>
            <person name="Pitluck S."/>
            <person name="Cheng J.-F."/>
            <person name="Chertkov O."/>
            <person name="Brettin T."/>
            <person name="Han C."/>
            <person name="Detter J.C."/>
            <person name="Bruce D."/>
            <person name="Goodwin L."/>
            <person name="Ivanova N."/>
            <person name="Mavromatis K."/>
            <person name="Pati A."/>
            <person name="Mikhailova N."/>
            <person name="Chen A."/>
            <person name="Palaniappan K."/>
            <person name="Land M."/>
            <person name="Hauser L."/>
            <person name="Chang Y.-J."/>
            <person name="Jeffries C.D."/>
            <person name="Chain P."/>
            <person name="Rohde M."/>
            <person name="Goeker M."/>
            <person name="Bristow J."/>
            <person name="Eisen J.A."/>
            <person name="Markowitz V."/>
            <person name="Hugenholtz P."/>
            <person name="Kyrpides N.C."/>
            <person name="Klenk H.-P."/>
            <person name="Lapidus A."/>
        </authorList>
    </citation>
    <scope>NUCLEOTIDE SEQUENCE [LARGE SCALE GENOMIC DNA]</scope>
    <source>
        <strain evidence="3">DSM 15894 / CECT 5975 / LMG 20990 / XIL07</strain>
    </source>
</reference>
<reference evidence="3" key="1">
    <citation type="submission" date="2009-11" db="EMBL/GenBank/DDBJ databases">
        <title>The complete chromosome of Xylanimonas cellulosilytica DSM 15894.</title>
        <authorList>
            <consortium name="US DOE Joint Genome Institute (JGI-PGF)"/>
            <person name="Lucas S."/>
            <person name="Copeland A."/>
            <person name="Lapidus A."/>
            <person name="Glavina del Rio T."/>
            <person name="Dalin E."/>
            <person name="Tice H."/>
            <person name="Bruce D."/>
            <person name="Goodwin L."/>
            <person name="Pitluck S."/>
            <person name="Kyrpides N."/>
            <person name="Mavromatis K."/>
            <person name="Ivanova N."/>
            <person name="Mikhailova N."/>
            <person name="Foster B."/>
            <person name="Clum A."/>
            <person name="Brettin T."/>
            <person name="Detter J.C."/>
            <person name="Han C."/>
            <person name="Larimer F."/>
            <person name="Land M."/>
            <person name="Hauser L."/>
            <person name="Markowitz V."/>
            <person name="Cheng J.F."/>
            <person name="Hugenholtz P."/>
            <person name="Woyke T."/>
            <person name="Wu D."/>
            <person name="Gehrich-Schroeter G."/>
            <person name="Schneider S."/>
            <person name="Pukall S.R."/>
            <person name="Klenk H.P."/>
            <person name="Eisen J.A."/>
        </authorList>
    </citation>
    <scope>NUCLEOTIDE SEQUENCE [LARGE SCALE GENOMIC DNA]</scope>
    <source>
        <strain evidence="3">DSM 15894 / CECT 5975 / LMG 20990 / XIL07</strain>
    </source>
</reference>
<accession>D1BZ28</accession>
<dbReference type="eggNOG" id="COG1073">
    <property type="taxonomic scope" value="Bacteria"/>
</dbReference>
<dbReference type="STRING" id="446471.Xcel_2917"/>
<protein>
    <recommendedName>
        <fullName evidence="1">SnoaL-like domain-containing protein</fullName>
    </recommendedName>
</protein>
<evidence type="ECO:0000259" key="1">
    <source>
        <dbReference type="Pfam" id="PF13577"/>
    </source>
</evidence>
<dbReference type="OrthoDB" id="981191at2"/>
<proteinExistence type="predicted"/>
<name>D1BZ28_XYLCX</name>
<keyword evidence="3" id="KW-1185">Reference proteome</keyword>
<evidence type="ECO:0000313" key="2">
    <source>
        <dbReference type="EMBL" id="ACZ31925.1"/>
    </source>
</evidence>
<dbReference type="Gene3D" id="3.10.450.50">
    <property type="match status" value="1"/>
</dbReference>
<dbReference type="InterPro" id="IPR032710">
    <property type="entry name" value="NTF2-like_dom_sf"/>
</dbReference>
<dbReference type="Proteomes" id="UP000002255">
    <property type="component" value="Chromosome"/>
</dbReference>
<dbReference type="EMBL" id="CP001821">
    <property type="protein sequence ID" value="ACZ31925.1"/>
    <property type="molecule type" value="Genomic_DNA"/>
</dbReference>
<organism evidence="2 3">
    <name type="scientific">Xylanimonas cellulosilytica (strain DSM 15894 / JCM 12276 / CECT 5975 / KCTC 9989 / LMG 20990 / NBRC 107835 / XIL07)</name>
    <dbReference type="NCBI Taxonomy" id="446471"/>
    <lineage>
        <taxon>Bacteria</taxon>
        <taxon>Bacillati</taxon>
        <taxon>Actinomycetota</taxon>
        <taxon>Actinomycetes</taxon>
        <taxon>Micrococcales</taxon>
        <taxon>Promicromonosporaceae</taxon>
        <taxon>Xylanimonas</taxon>
    </lineage>
</organism>
<dbReference type="AlphaFoldDB" id="D1BZ28"/>
<gene>
    <name evidence="2" type="ordered locus">Xcel_2917</name>
</gene>
<evidence type="ECO:0000313" key="3">
    <source>
        <dbReference type="Proteomes" id="UP000002255"/>
    </source>
</evidence>
<dbReference type="HOGENOM" id="CLU_106738_10_3_11"/>
<dbReference type="KEGG" id="xce:Xcel_2917"/>
<dbReference type="RefSeq" id="WP_012879667.1">
    <property type="nucleotide sequence ID" value="NC_013530.1"/>
</dbReference>